<organism evidence="1 2">
    <name type="scientific">Hypoxylon rubiginosum</name>
    <dbReference type="NCBI Taxonomy" id="110542"/>
    <lineage>
        <taxon>Eukaryota</taxon>
        <taxon>Fungi</taxon>
        <taxon>Dikarya</taxon>
        <taxon>Ascomycota</taxon>
        <taxon>Pezizomycotina</taxon>
        <taxon>Sordariomycetes</taxon>
        <taxon>Xylariomycetidae</taxon>
        <taxon>Xylariales</taxon>
        <taxon>Hypoxylaceae</taxon>
        <taxon>Hypoxylon</taxon>
    </lineage>
</organism>
<evidence type="ECO:0000313" key="1">
    <source>
        <dbReference type="EMBL" id="KAI6084434.1"/>
    </source>
</evidence>
<accession>A0ACC0CVK9</accession>
<comment type="caution">
    <text evidence="1">The sequence shown here is derived from an EMBL/GenBank/DDBJ whole genome shotgun (WGS) entry which is preliminary data.</text>
</comment>
<keyword evidence="2" id="KW-1185">Reference proteome</keyword>
<evidence type="ECO:0000313" key="2">
    <source>
        <dbReference type="Proteomes" id="UP001497680"/>
    </source>
</evidence>
<reference evidence="1 2" key="1">
    <citation type="journal article" date="2022" name="New Phytol.">
        <title>Ecological generalism drives hyperdiversity of secondary metabolite gene clusters in xylarialean endophytes.</title>
        <authorList>
            <person name="Franco M.E.E."/>
            <person name="Wisecaver J.H."/>
            <person name="Arnold A.E."/>
            <person name="Ju Y.M."/>
            <person name="Slot J.C."/>
            <person name="Ahrendt S."/>
            <person name="Moore L.P."/>
            <person name="Eastman K.E."/>
            <person name="Scott K."/>
            <person name="Konkel Z."/>
            <person name="Mondo S.J."/>
            <person name="Kuo A."/>
            <person name="Hayes R.D."/>
            <person name="Haridas S."/>
            <person name="Andreopoulos B."/>
            <person name="Riley R."/>
            <person name="LaButti K."/>
            <person name="Pangilinan J."/>
            <person name="Lipzen A."/>
            <person name="Amirebrahimi M."/>
            <person name="Yan J."/>
            <person name="Adam C."/>
            <person name="Keymanesh K."/>
            <person name="Ng V."/>
            <person name="Louie K."/>
            <person name="Northen T."/>
            <person name="Drula E."/>
            <person name="Henrissat B."/>
            <person name="Hsieh H.M."/>
            <person name="Youens-Clark K."/>
            <person name="Lutzoni F."/>
            <person name="Miadlikowska J."/>
            <person name="Eastwood D.C."/>
            <person name="Hamelin R.C."/>
            <person name="Grigoriev I.V."/>
            <person name="U'Ren J.M."/>
        </authorList>
    </citation>
    <scope>NUCLEOTIDE SEQUENCE [LARGE SCALE GENOMIC DNA]</scope>
    <source>
        <strain evidence="1 2">ER1909</strain>
    </source>
</reference>
<dbReference type="EMBL" id="MU394337">
    <property type="protein sequence ID" value="KAI6084434.1"/>
    <property type="molecule type" value="Genomic_DNA"/>
</dbReference>
<dbReference type="Proteomes" id="UP001497680">
    <property type="component" value="Unassembled WGS sequence"/>
</dbReference>
<name>A0ACC0CVK9_9PEZI</name>
<proteinExistence type="predicted"/>
<gene>
    <name evidence="1" type="ORF">F4821DRAFT_261954</name>
</gene>
<protein>
    <submittedName>
        <fullName evidence="1">Uncharacterized protein</fullName>
    </submittedName>
</protein>
<sequence length="190" mass="21026">MADLTIEVTFLCGHTKQISGDRYIEVLEEIPYQPDPNRLNLPYFQKSSPNTGNAGPITNQATTPATVPSAAITSLGPVAILPYPKPGARTSQKPALNKRARALSNPKRNDANRVTKPSHGCKCATQQKRADLEQKRADLEFTNYRELLIKCTTLSQVRSRKYRGGWAQFWLAAYALSSSKGTISSQAWDF</sequence>